<proteinExistence type="predicted"/>
<gene>
    <name evidence="1" type="ORF">M896_050430</name>
</gene>
<dbReference type="AlphaFoldDB" id="A0A0B2UEY4"/>
<protein>
    <submittedName>
        <fullName evidence="1">Uncharacterized protein</fullName>
    </submittedName>
</protein>
<dbReference type="InParanoid" id="A0A0B2UEY4"/>
<dbReference type="Proteomes" id="UP000031056">
    <property type="component" value="Unassembled WGS sequence"/>
</dbReference>
<comment type="caution">
    <text evidence="1">The sequence shown here is derived from an EMBL/GenBank/DDBJ whole genome shotgun (WGS) entry which is preliminary data.</text>
</comment>
<name>A0A0B2UEY4_9MICR</name>
<dbReference type="OrthoDB" id="31183at2759"/>
<organism evidence="1 2">
    <name type="scientific">Ordospora colligata OC4</name>
    <dbReference type="NCBI Taxonomy" id="1354746"/>
    <lineage>
        <taxon>Eukaryota</taxon>
        <taxon>Fungi</taxon>
        <taxon>Fungi incertae sedis</taxon>
        <taxon>Microsporidia</taxon>
        <taxon>Ordosporidae</taxon>
        <taxon>Ordospora</taxon>
    </lineage>
</organism>
<dbReference type="RefSeq" id="XP_014563678.1">
    <property type="nucleotide sequence ID" value="XM_014708192.1"/>
</dbReference>
<accession>A0A0B2UEY4</accession>
<dbReference type="HOGENOM" id="CLU_289505_0_0_1"/>
<keyword evidence="2" id="KW-1185">Reference proteome</keyword>
<reference evidence="1 2" key="1">
    <citation type="journal article" date="2014" name="MBio">
        <title>The Ordospora colligata genome; evolution of extreme reduction in microsporidia and host-to-parasite horizontal gene transfer.</title>
        <authorList>
            <person name="Pombert J.-F."/>
            <person name="Haag K.L."/>
            <person name="Beidas S."/>
            <person name="Ebert D."/>
            <person name="Keeling P.J."/>
        </authorList>
    </citation>
    <scope>NUCLEOTIDE SEQUENCE [LARGE SCALE GENOMIC DNA]</scope>
    <source>
        <strain evidence="1 2">OC4</strain>
    </source>
</reference>
<dbReference type="EMBL" id="JOKQ01000005">
    <property type="protein sequence ID" value="KHN69636.1"/>
    <property type="molecule type" value="Genomic_DNA"/>
</dbReference>
<dbReference type="VEuPathDB" id="MicrosporidiaDB:M896_050430"/>
<dbReference type="GeneID" id="26261696"/>
<evidence type="ECO:0000313" key="1">
    <source>
        <dbReference type="EMBL" id="KHN69636.1"/>
    </source>
</evidence>
<sequence length="1073" mass="125823">MPLKNQLRMLKMNRRAIHAEVKRRLMFGETEDLDDESILDLIPIKTEYTTLKSLTFDRQRQTCRQEEKFNAKFSKFVRDLVRYGSIKGVEYLFEYLVRRYMCDAFNAKEMMFALLPFKKYYSHVLCLSSRTEFSYFEQQIVYSCQFVGNMCLKDKHFFDFFVGYFDYVKEDDIRVFCEDVLEHVYAGIGRTGKDFSMQFFEIVTCLVDVGEWKMAVDVYNRIKKHVEAACTEFIEVLKPYCDLNSLDIHVNQDDLNGVDEMKPHDENEYFKKMHEDGNGREFLSNMERCKRYVQWMLRENIRDGSYTDFELNMLLSLYGGVNNEIEGQIVDYANLLNEIGDKKRLIERLSNSFGKCIIELAKYMNSDDKAYLTMLLPELWRGLMTDSNHSMVMMSIPKSIFKREIHDIMKMCLGYTNYNAKLFVNELNSSIILILLNECSRDIEIQNIIATSRMIRMDLKPFIISERLYVIPRYLDYLTETCKETNSEASFTIVEELKNEIIKMNTGDRNASLLDSICRYLHHSKDAQSVNQMIGMIIKVEYTSTVFYSMLRVHSEVLTMDTCELVLSMKGIINEVYCILERLYSYKEEVIDECLEEKMYDALVSLCMSKGISTVLNGRKCKEVEEFMKVMCEYDLDDEEMNEYAQYCSILVEYGSKEMVAVLLNEKYMPHLMKCVGIPGWNAAKAILIELIRRHEKSRQWCFEYFVDNSNKFEDELDLFEQIVVDRCVYIDENGFMEMILRSSVYFRCGIMDTVIRNGLFKDLLRYIPYVVPGMIELKVYSVQVFFEKYGRVMGMYVKDVLMKFPEIADCMLNMDSRHLILGGIRAYESGVESGCAEFLHKVINNPGVEVCLQVLKIAEKFVEQNIMDLSSKLIVRIILLCLEKQGELGNDMTELLMKMYETRRKEFFEISNAGFSICSRVFKPYMHAMVENASNNDSEAIVFVTNYLYWDKEYMIEHGKFVRLMFDFYCSEPNAIYAKCIGSLLRHNVDEIQATNDLILGCMKGDRVVMMLELLQVLYQKVYEYKRCLVKSSPYFALVVDSTNKEISKAARKLLKVIEKKHNKTGYQILQS</sequence>
<evidence type="ECO:0000313" key="2">
    <source>
        <dbReference type="Proteomes" id="UP000031056"/>
    </source>
</evidence>